<sequence length="381" mass="41651">MKKDDLSALATTAFYTATGRYTSAVIHGLKNWKVIVGAVSAFIMAFIIVISLLVSMPGLIMQSILPGETYEKQLELSSFAKGEITATDTEKKNFILELLSSLSTKDESATLSSDEPSSEEILMIYTAKYGGFFDANQLDQKKIRQITNSFLTVEGLTVKVKPFSEVVNSNGLTEEQKTIAMNMYRNHMYDQTVSLTIGDSLKNYGSIIYKTGETNVVYFSQRDERWAMQSYGDGTVGAAGCGPSSLAMVVSSLTNKQINPKEMCDWAYKNGYKSKGGGSYWSLIPTGGKKFGLQVESNVQETQQLVDALSSGKLVIAIMGPGHFTSSGHFIVLRGVTENGEILVADSYSQKNTNKSWPLETIVRESKKGHAAGGPFWILSK</sequence>
<feature type="transmembrane region" description="Helical" evidence="1">
    <location>
        <begin position="34"/>
        <end position="54"/>
    </location>
</feature>
<dbReference type="Pfam" id="PF13529">
    <property type="entry name" value="Peptidase_C39_2"/>
    <property type="match status" value="1"/>
</dbReference>
<keyword evidence="1" id="KW-0472">Membrane</keyword>
<dbReference type="InterPro" id="IPR039564">
    <property type="entry name" value="Peptidase_C39-like"/>
</dbReference>
<proteinExistence type="predicted"/>
<dbReference type="Proteomes" id="UP000466848">
    <property type="component" value="Chromosome"/>
</dbReference>
<evidence type="ECO:0000256" key="1">
    <source>
        <dbReference type="SAM" id="Phobius"/>
    </source>
</evidence>
<protein>
    <submittedName>
        <fullName evidence="3">C39 family peptidase</fullName>
    </submittedName>
</protein>
<feature type="domain" description="Peptidase C39-like" evidence="2">
    <location>
        <begin position="215"/>
        <end position="348"/>
    </location>
</feature>
<dbReference type="RefSeq" id="WP_163067025.1">
    <property type="nucleotide sequence ID" value="NZ_CP048649.1"/>
</dbReference>
<dbReference type="EMBL" id="CP048649">
    <property type="protein sequence ID" value="QIB69785.1"/>
    <property type="molecule type" value="Genomic_DNA"/>
</dbReference>
<keyword evidence="4" id="KW-1185">Reference proteome</keyword>
<gene>
    <name evidence="3" type="ORF">Ami103574_10840</name>
</gene>
<dbReference type="Gene3D" id="3.90.70.10">
    <property type="entry name" value="Cysteine proteinases"/>
    <property type="match status" value="1"/>
</dbReference>
<accession>A0A858BXH5</accession>
<keyword evidence="1" id="KW-1133">Transmembrane helix</keyword>
<name>A0A858BXH5_9FIRM</name>
<evidence type="ECO:0000313" key="3">
    <source>
        <dbReference type="EMBL" id="QIB69785.1"/>
    </source>
</evidence>
<evidence type="ECO:0000259" key="2">
    <source>
        <dbReference type="Pfam" id="PF13529"/>
    </source>
</evidence>
<evidence type="ECO:0000313" key="4">
    <source>
        <dbReference type="Proteomes" id="UP000466848"/>
    </source>
</evidence>
<reference evidence="3 4" key="1">
    <citation type="submission" date="2020-02" db="EMBL/GenBank/DDBJ databases">
        <authorList>
            <person name="Kim Y.B."/>
            <person name="Roh S.W."/>
        </authorList>
    </citation>
    <scope>NUCLEOTIDE SEQUENCE [LARGE SCALE GENOMIC DNA]</scope>
    <source>
        <strain evidence="3 4">DSM 103574</strain>
    </source>
</reference>
<dbReference type="KEGG" id="abut:Ami103574_10840"/>
<organism evidence="3 4">
    <name type="scientific">Aminipila butyrica</name>
    <dbReference type="NCBI Taxonomy" id="433296"/>
    <lineage>
        <taxon>Bacteria</taxon>
        <taxon>Bacillati</taxon>
        <taxon>Bacillota</taxon>
        <taxon>Clostridia</taxon>
        <taxon>Peptostreptococcales</taxon>
        <taxon>Anaerovoracaceae</taxon>
        <taxon>Aminipila</taxon>
    </lineage>
</organism>
<keyword evidence="1" id="KW-0812">Transmembrane</keyword>
<dbReference type="AlphaFoldDB" id="A0A858BXH5"/>